<protein>
    <recommendedName>
        <fullName evidence="9">Ion transport domain-containing protein</fullName>
    </recommendedName>
</protein>
<accession>A0A9P6M9Z9</accession>
<feature type="transmembrane region" description="Helical" evidence="8">
    <location>
        <begin position="521"/>
        <end position="544"/>
    </location>
</feature>
<dbReference type="PANTHER" id="PTHR10582:SF2">
    <property type="entry name" value="INACTIVE"/>
    <property type="match status" value="1"/>
</dbReference>
<feature type="region of interest" description="Disordered" evidence="7">
    <location>
        <begin position="21"/>
        <end position="47"/>
    </location>
</feature>
<feature type="coiled-coil region" evidence="6">
    <location>
        <begin position="658"/>
        <end position="685"/>
    </location>
</feature>
<feature type="domain" description="Ion transport" evidence="9">
    <location>
        <begin position="327"/>
        <end position="553"/>
    </location>
</feature>
<dbReference type="GO" id="GO:0005886">
    <property type="term" value="C:plasma membrane"/>
    <property type="evidence" value="ECO:0007669"/>
    <property type="project" value="TreeGrafter"/>
</dbReference>
<keyword evidence="3" id="KW-0677">Repeat</keyword>
<dbReference type="Pfam" id="PF00520">
    <property type="entry name" value="Ion_trans"/>
    <property type="match status" value="1"/>
</dbReference>
<keyword evidence="4 8" id="KW-1133">Transmembrane helix</keyword>
<keyword evidence="11" id="KW-1185">Reference proteome</keyword>
<feature type="compositionally biased region" description="Polar residues" evidence="7">
    <location>
        <begin position="31"/>
        <end position="42"/>
    </location>
</feature>
<dbReference type="OrthoDB" id="310870at2759"/>
<dbReference type="Proteomes" id="UP000749646">
    <property type="component" value="Unassembled WGS sequence"/>
</dbReference>
<evidence type="ECO:0000256" key="1">
    <source>
        <dbReference type="ARBA" id="ARBA00004141"/>
    </source>
</evidence>
<keyword evidence="5 8" id="KW-0472">Membrane</keyword>
<keyword evidence="2 8" id="KW-0812">Transmembrane</keyword>
<sequence>MHLDLLNPETERKPVNAVLPPLLNDKGRGTFHSQSNQSTTTIEGPKKSAFLSNAHNRVLTIGEDKTQEIKSGKNNTQTSFFKRSIALRKGSQKGEDKWPKVITVLTLLLNQLDLKEANHIFIEGLLGTADHEWIPHGNIRLNPIFFTIKYRHGELLEILISYCIRNAKAYHPAYLIPAVQCLNGLLKFYPDVLRDLFQKASYIPAPYPEYITSHAIIANTQFIRSMFGFSKPTNINQDRDPVFILRSQLPCYYTQNILVRISFARLRGRVTSFPAKRDEEQTQPTHMNRSRKIFVSPLTFRFKESILVQIAGRNFFDSPAIAASLRFKWFTFGVVYWLMYFFLVLLFFILIILVRMEIFLIGVLAVDFGFVLIAHEVLQMKRSPGNYFRSVFNYVDLAGITFPIVGGFLYKDVWIMGFGILFLYLKVLCDLRVIKPLGLAVNIIVNITRRIKWFFLIFGLVLMGFTHVLLFVLKDEPCDDGTDCSDMYPTGFFKALSATFFFLAGRYDSVNTVFKKDLTGFHIIMVLFYFFTAILLLNVLIALMNDAFVASEKEGEIAYLKLLSEVVTDAETYFTLGGLIQRSSNWFPKYIYYCASAEEIEKFQSRFSISDVSSLSPESRFIVESSTTELSKISAIQRRIVSDVDALAEDMSKYTRGQDEMKQELVEMKDLLKELMLEMKTKNAASRE</sequence>
<gene>
    <name evidence="10" type="ORF">BGZ65_001634</name>
</gene>
<evidence type="ECO:0000256" key="4">
    <source>
        <dbReference type="ARBA" id="ARBA00022989"/>
    </source>
</evidence>
<feature type="transmembrane region" description="Helical" evidence="8">
    <location>
        <begin position="329"/>
        <end position="352"/>
    </location>
</feature>
<evidence type="ECO:0000256" key="2">
    <source>
        <dbReference type="ARBA" id="ARBA00022692"/>
    </source>
</evidence>
<dbReference type="InterPro" id="IPR024862">
    <property type="entry name" value="TRPV"/>
</dbReference>
<dbReference type="PANTHER" id="PTHR10582">
    <property type="entry name" value="TRANSIENT RECEPTOR POTENTIAL ION CHANNEL PROTEIN"/>
    <property type="match status" value="1"/>
</dbReference>
<comment type="caution">
    <text evidence="10">The sequence shown here is derived from an EMBL/GenBank/DDBJ whole genome shotgun (WGS) entry which is preliminary data.</text>
</comment>
<evidence type="ECO:0000313" key="10">
    <source>
        <dbReference type="EMBL" id="KAF9983582.1"/>
    </source>
</evidence>
<feature type="transmembrane region" description="Helical" evidence="8">
    <location>
        <begin position="453"/>
        <end position="472"/>
    </location>
</feature>
<evidence type="ECO:0000313" key="11">
    <source>
        <dbReference type="Proteomes" id="UP000749646"/>
    </source>
</evidence>
<evidence type="ECO:0000256" key="8">
    <source>
        <dbReference type="SAM" id="Phobius"/>
    </source>
</evidence>
<dbReference type="EMBL" id="JAAAHW010003464">
    <property type="protein sequence ID" value="KAF9983582.1"/>
    <property type="molecule type" value="Genomic_DNA"/>
</dbReference>
<organism evidence="10 11">
    <name type="scientific">Modicella reniformis</name>
    <dbReference type="NCBI Taxonomy" id="1440133"/>
    <lineage>
        <taxon>Eukaryota</taxon>
        <taxon>Fungi</taxon>
        <taxon>Fungi incertae sedis</taxon>
        <taxon>Mucoromycota</taxon>
        <taxon>Mortierellomycotina</taxon>
        <taxon>Mortierellomycetes</taxon>
        <taxon>Mortierellales</taxon>
        <taxon>Mortierellaceae</taxon>
        <taxon>Modicella</taxon>
    </lineage>
</organism>
<dbReference type="InterPro" id="IPR005821">
    <property type="entry name" value="Ion_trans_dom"/>
</dbReference>
<dbReference type="GO" id="GO:0005216">
    <property type="term" value="F:monoatomic ion channel activity"/>
    <property type="evidence" value="ECO:0007669"/>
    <property type="project" value="InterPro"/>
</dbReference>
<dbReference type="AlphaFoldDB" id="A0A9P6M9Z9"/>
<proteinExistence type="predicted"/>
<dbReference type="GO" id="GO:0098703">
    <property type="term" value="P:calcium ion import across plasma membrane"/>
    <property type="evidence" value="ECO:0007669"/>
    <property type="project" value="TreeGrafter"/>
</dbReference>
<feature type="transmembrane region" description="Helical" evidence="8">
    <location>
        <begin position="492"/>
        <end position="509"/>
    </location>
</feature>
<feature type="transmembrane region" description="Helical" evidence="8">
    <location>
        <begin position="358"/>
        <end position="378"/>
    </location>
</feature>
<evidence type="ECO:0000259" key="9">
    <source>
        <dbReference type="Pfam" id="PF00520"/>
    </source>
</evidence>
<evidence type="ECO:0000256" key="7">
    <source>
        <dbReference type="SAM" id="MobiDB-lite"/>
    </source>
</evidence>
<name>A0A9P6M9Z9_9FUNG</name>
<reference evidence="10" key="1">
    <citation type="journal article" date="2020" name="Fungal Divers.">
        <title>Resolving the Mortierellaceae phylogeny through synthesis of multi-gene phylogenetics and phylogenomics.</title>
        <authorList>
            <person name="Vandepol N."/>
            <person name="Liber J."/>
            <person name="Desiro A."/>
            <person name="Na H."/>
            <person name="Kennedy M."/>
            <person name="Barry K."/>
            <person name="Grigoriev I.V."/>
            <person name="Miller A.N."/>
            <person name="O'Donnell K."/>
            <person name="Stajich J.E."/>
            <person name="Bonito G."/>
        </authorList>
    </citation>
    <scope>NUCLEOTIDE SEQUENCE</scope>
    <source>
        <strain evidence="10">MES-2147</strain>
    </source>
</reference>
<evidence type="ECO:0000256" key="3">
    <source>
        <dbReference type="ARBA" id="ARBA00022737"/>
    </source>
</evidence>
<evidence type="ECO:0000256" key="6">
    <source>
        <dbReference type="SAM" id="Coils"/>
    </source>
</evidence>
<evidence type="ECO:0000256" key="5">
    <source>
        <dbReference type="ARBA" id="ARBA00023136"/>
    </source>
</evidence>
<comment type="subcellular location">
    <subcellularLocation>
        <location evidence="1">Membrane</location>
        <topology evidence="1">Multi-pass membrane protein</topology>
    </subcellularLocation>
</comment>
<keyword evidence="6" id="KW-0175">Coiled coil</keyword>